<comment type="caution">
    <text evidence="10">The sequence shown here is derived from an EMBL/GenBank/DDBJ whole genome shotgun (WGS) entry which is preliminary data.</text>
</comment>
<organism evidence="10 11">
    <name type="scientific">Orbilia oligospora</name>
    <name type="common">Nematode-trapping fungus</name>
    <name type="synonym">Arthrobotrys oligospora</name>
    <dbReference type="NCBI Taxonomy" id="2813651"/>
    <lineage>
        <taxon>Eukaryota</taxon>
        <taxon>Fungi</taxon>
        <taxon>Dikarya</taxon>
        <taxon>Ascomycota</taxon>
        <taxon>Pezizomycotina</taxon>
        <taxon>Orbiliomycetes</taxon>
        <taxon>Orbiliales</taxon>
        <taxon>Orbiliaceae</taxon>
        <taxon>Orbilia</taxon>
    </lineage>
</organism>
<evidence type="ECO:0000256" key="7">
    <source>
        <dbReference type="SAM" id="MobiDB-lite"/>
    </source>
</evidence>
<evidence type="ECO:0000256" key="3">
    <source>
        <dbReference type="ARBA" id="ARBA00022729"/>
    </source>
</evidence>
<dbReference type="Pfam" id="PF01822">
    <property type="entry name" value="WSC"/>
    <property type="match status" value="7"/>
</dbReference>
<feature type="domain" description="WSC" evidence="9">
    <location>
        <begin position="1451"/>
        <end position="1543"/>
    </location>
</feature>
<dbReference type="InterPro" id="IPR002889">
    <property type="entry name" value="WSC_carb-bd"/>
</dbReference>
<protein>
    <recommendedName>
        <fullName evidence="9">WSC domain-containing protein</fullName>
    </recommendedName>
</protein>
<name>A0A7C8PZ61_ORBOL</name>
<comment type="subcellular location">
    <subcellularLocation>
        <location evidence="1">Membrane</location>
        <topology evidence="1">Single-pass membrane protein</topology>
    </subcellularLocation>
</comment>
<evidence type="ECO:0000256" key="1">
    <source>
        <dbReference type="ARBA" id="ARBA00004167"/>
    </source>
</evidence>
<proteinExistence type="predicted"/>
<feature type="region of interest" description="Disordered" evidence="7">
    <location>
        <begin position="1157"/>
        <end position="1180"/>
    </location>
</feature>
<evidence type="ECO:0000256" key="4">
    <source>
        <dbReference type="ARBA" id="ARBA00022989"/>
    </source>
</evidence>
<dbReference type="SUPFAM" id="SSF50998">
    <property type="entry name" value="Quinoprotein alcohol dehydrogenase-like"/>
    <property type="match status" value="1"/>
</dbReference>
<accession>A0A7C8PZ61</accession>
<evidence type="ECO:0000256" key="6">
    <source>
        <dbReference type="ARBA" id="ARBA00023180"/>
    </source>
</evidence>
<feature type="domain" description="WSC" evidence="9">
    <location>
        <begin position="1294"/>
        <end position="1386"/>
    </location>
</feature>
<evidence type="ECO:0000313" key="11">
    <source>
        <dbReference type="Proteomes" id="UP000479691"/>
    </source>
</evidence>
<feature type="domain" description="WSC" evidence="9">
    <location>
        <begin position="1673"/>
        <end position="1769"/>
    </location>
</feature>
<feature type="domain" description="WSC" evidence="9">
    <location>
        <begin position="1064"/>
        <end position="1153"/>
    </location>
</feature>
<dbReference type="PROSITE" id="PS51212">
    <property type="entry name" value="WSC"/>
    <property type="match status" value="7"/>
</dbReference>
<keyword evidence="4" id="KW-1133">Transmembrane helix</keyword>
<evidence type="ECO:0000256" key="5">
    <source>
        <dbReference type="ARBA" id="ARBA00023136"/>
    </source>
</evidence>
<feature type="region of interest" description="Disordered" evidence="7">
    <location>
        <begin position="1425"/>
        <end position="1444"/>
    </location>
</feature>
<keyword evidence="6" id="KW-0325">Glycoprotein</keyword>
<keyword evidence="3 8" id="KW-0732">Signal</keyword>
<feature type="compositionally biased region" description="Low complexity" evidence="7">
    <location>
        <begin position="1425"/>
        <end position="1439"/>
    </location>
</feature>
<dbReference type="SMART" id="SM00321">
    <property type="entry name" value="WSC"/>
    <property type="match status" value="8"/>
</dbReference>
<feature type="signal peptide" evidence="8">
    <location>
        <begin position="1"/>
        <end position="25"/>
    </location>
</feature>
<evidence type="ECO:0000256" key="2">
    <source>
        <dbReference type="ARBA" id="ARBA00022692"/>
    </source>
</evidence>
<dbReference type="InterPro" id="IPR051836">
    <property type="entry name" value="Kremen_rcpt"/>
</dbReference>
<dbReference type="PANTHER" id="PTHR24269:SF16">
    <property type="entry name" value="PROTEIN SLG1"/>
    <property type="match status" value="1"/>
</dbReference>
<sequence>MRFAQILKATALALVASSKLSNALASTDEIQDCDASQSGYLDNHNLSPDIVNDPGFGILWQISTIGGANELFFAKPLVYTPPSTGIQVIIAASAMNWVYVIDAKNGTVYTKRQLGKPFAQKDVGCGDVQPFIGIMGTPVIDPATDTIYLFSKSYLDTSDNGATGVLNGRYRVYALDVLTLADKFGFPLMVEGSQADNDPQKYFMGGTHMQRPSLAMINGIVWAGVASHCDQYNYTGWIFGIDPSTPRVVSLFSTISGAYSIPQSTVGGYQRDDGGGGAGIWQAGMGLASDRSDRFFVVTSNGHAHEDKDQARDGRNPPGTLEECIVSLKIDAQTKKLKAQDFFQPYEYLNLDNADKDFGSSGFTLLDPNTFSASGVTRMGVTGGKNGKIYLVNADNLGGYKTGSGGGDAVLQTLTPAGGSIFGGIGSYPKEGGYIYASSPGYNTLVYSFGKDSSGKPVFTQVGMTAETNAGRVGTGIPTVTSMNGRAGTGILWLTDVDNGLRAWNAIPNADGTMTRLNLPPVTFVGKWQRPAFGDGKLYIAGSNGKITCLGAPINLPLTCTDLDFGDLVIGNTKTLNVKCQANIAITSFKGLSIVPGLYFKTSNSSVTGISLAKGQNVTIPVTLDLTTVGQKFTPGSITSSLQIMTNNGVAGYSSQQPVGLAGSIVSSAAFLQLQPLEISFGGVVWGSEQQIDGILSSMYIKNIGTQPMTILNYVYTKDNVDDINNSTEWIRITPPATPGDLWYLNDGFEADFPAEGSTIAPGTSVAVELKFQPTHTGDFSTWVAVNTTAGYSIFAMSGTSSTAPIGLLQMQTLEGGTSNNKFWDFGSVYGGTVQTAVILISNTGGSPLQITKSKPPSNPELYAIYPGDEFTENQFIAPGKTGMGHVAFAPFKRSIINQNPTQYTEYWVLNTDGDGFNGPYEVAFTGTVITKQVGPLFNNGSARYKYLGCYLDGTNGRIAPNKYTFLGTNENGKCQSQCASAGYAFALSEYAYECWCGNTVPDTSLKGADSLCATLCPGDTNQTCGGDGGYATAWYDSQRYDPVTNLLDGVYARPPSFMQAAGGFSFYGCWSDSASNRSLKGKATSGSNINITSCATFCQGYTWMGTSYSNECYCGNDLGGVTKPLADCNMLCAADQYSFCGAGSRLSLYLRNGTSVSSSSTTAQSSTTIGTGTTSATATPTSPISGWNYLSCWTDDVANRSLQDSNYATDDNSLTKCSQFCAGFKYFGVEYGSECYCGNVLGGASAAEGDCYKTCTGSNEICGGDNRLNVYSVKPASTKTTSTSTSSTPTPSLWVDMGCYKDYTGNRTLIGKSTTSTSNNAAWCYNYCNNLGFTYFGTEYANECYCGNAIVGFGEPVSSGCTYKCAGDQSQLCGGANRINMYMVKPPSNSSTTSSTTSTTTTSTTTTVITTSTALFTTSSATTSTTSATTSSSTTTSAPAGPTIVPSRGNFQYYACWTDRTNDRALAGWGLDPGDAMTVEKCIDFCAPTKQYVGVEDGRECWCGDSLLSGQAAVVEECSTPCTGTSDEICGGPSRLAVYKKVSNDPVTTTTTATTAATISYAGFTYQGCWTDRTDDRALAGWGLDPGPEMTVEKCINFCAPTKQYVGVEDGRECWCGDSILSGVLVGDSECVSSCSGASGEICGGAARLALYKKGTASSSTTTTTTTTTATSTTKSSALTTTTNSVNTRTLPNKTKTDTSMTIEWCQDYCFGTLNLPYAGLESSKQCFCADKINYDRQPGQTGCTQTCAGNSMEICGGASRLSIYRNKNWNPTVIAQNVLGWKYDACWTEITGRALRGYIYTDNTGMTSAQCVTTCKSKGYALAGLENEYCGGSSRVQVYLSP</sequence>
<feature type="domain" description="WSC" evidence="9">
    <location>
        <begin position="1564"/>
        <end position="1656"/>
    </location>
</feature>
<dbReference type="PANTHER" id="PTHR24269">
    <property type="entry name" value="KREMEN PROTEIN"/>
    <property type="match status" value="1"/>
</dbReference>
<dbReference type="EMBL" id="JAABOE010000021">
    <property type="protein sequence ID" value="KAF3185280.1"/>
    <property type="molecule type" value="Genomic_DNA"/>
</dbReference>
<keyword evidence="2" id="KW-0812">Transmembrane</keyword>
<dbReference type="InterPro" id="IPR013783">
    <property type="entry name" value="Ig-like_fold"/>
</dbReference>
<dbReference type="Gene3D" id="2.60.40.10">
    <property type="entry name" value="Immunoglobulins"/>
    <property type="match status" value="1"/>
</dbReference>
<dbReference type="Proteomes" id="UP000479691">
    <property type="component" value="Unassembled WGS sequence"/>
</dbReference>
<feature type="chain" id="PRO_5028968243" description="WSC domain-containing protein" evidence="8">
    <location>
        <begin position="26"/>
        <end position="1844"/>
    </location>
</feature>
<gene>
    <name evidence="10" type="ORF">TWF788_004599</name>
</gene>
<evidence type="ECO:0000259" key="9">
    <source>
        <dbReference type="PROSITE" id="PS51212"/>
    </source>
</evidence>
<keyword evidence="5" id="KW-0472">Membrane</keyword>
<dbReference type="InterPro" id="IPR011047">
    <property type="entry name" value="Quinoprotein_ADH-like_sf"/>
</dbReference>
<evidence type="ECO:0000256" key="8">
    <source>
        <dbReference type="SAM" id="SignalP"/>
    </source>
</evidence>
<evidence type="ECO:0000313" key="10">
    <source>
        <dbReference type="EMBL" id="KAF3185280.1"/>
    </source>
</evidence>
<reference evidence="10 11" key="1">
    <citation type="submission" date="2019-06" db="EMBL/GenBank/DDBJ databases">
        <authorList>
            <person name="Palmer J.M."/>
        </authorList>
    </citation>
    <scope>NUCLEOTIDE SEQUENCE [LARGE SCALE GENOMIC DNA]</scope>
    <source>
        <strain evidence="10 11">TWF788</strain>
    </source>
</reference>
<dbReference type="GO" id="GO:0005886">
    <property type="term" value="C:plasma membrane"/>
    <property type="evidence" value="ECO:0007669"/>
    <property type="project" value="TreeGrafter"/>
</dbReference>
<feature type="domain" description="WSC" evidence="9">
    <location>
        <begin position="944"/>
        <end position="1037"/>
    </location>
</feature>
<feature type="domain" description="WSC" evidence="9">
    <location>
        <begin position="1187"/>
        <end position="1275"/>
    </location>
</feature>